<feature type="domain" description="Acyltransferase 3" evidence="2">
    <location>
        <begin position="10"/>
        <end position="361"/>
    </location>
</feature>
<evidence type="ECO:0000313" key="3">
    <source>
        <dbReference type="EMBL" id="NMM48890.1"/>
    </source>
</evidence>
<dbReference type="PANTHER" id="PTHR36927:SF3">
    <property type="entry name" value="GLUCANS BIOSYNTHESIS PROTEIN C"/>
    <property type="match status" value="1"/>
</dbReference>
<feature type="transmembrane region" description="Helical" evidence="1">
    <location>
        <begin position="185"/>
        <end position="203"/>
    </location>
</feature>
<dbReference type="Proteomes" id="UP000559010">
    <property type="component" value="Unassembled WGS sequence"/>
</dbReference>
<feature type="transmembrane region" description="Helical" evidence="1">
    <location>
        <begin position="246"/>
        <end position="265"/>
    </location>
</feature>
<gene>
    <name evidence="3" type="ORF">HH304_10810</name>
</gene>
<feature type="transmembrane region" description="Helical" evidence="1">
    <location>
        <begin position="12"/>
        <end position="32"/>
    </location>
</feature>
<feature type="transmembrane region" description="Helical" evidence="1">
    <location>
        <begin position="92"/>
        <end position="110"/>
    </location>
</feature>
<feature type="transmembrane region" description="Helical" evidence="1">
    <location>
        <begin position="344"/>
        <end position="366"/>
    </location>
</feature>
<dbReference type="PANTHER" id="PTHR36927">
    <property type="entry name" value="BLR4337 PROTEIN"/>
    <property type="match status" value="1"/>
</dbReference>
<keyword evidence="3" id="KW-0808">Transferase</keyword>
<dbReference type="InterPro" id="IPR050623">
    <property type="entry name" value="Glucan_succinyl_AcylTrfase"/>
</dbReference>
<feature type="transmembrane region" description="Helical" evidence="1">
    <location>
        <begin position="215"/>
        <end position="234"/>
    </location>
</feature>
<keyword evidence="3" id="KW-0012">Acyltransferase</keyword>
<reference evidence="3 4" key="1">
    <citation type="submission" date="2020-04" db="EMBL/GenBank/DDBJ databases">
        <title>Flammeovirgaceae bacterium KN852 isolated from deep sea.</title>
        <authorList>
            <person name="Zhang D.-C."/>
        </authorList>
    </citation>
    <scope>NUCLEOTIDE SEQUENCE [LARGE SCALE GENOMIC DNA]</scope>
    <source>
        <strain evidence="3 4">KN852</strain>
    </source>
</reference>
<accession>A0A848J2X4</accession>
<dbReference type="Pfam" id="PF01757">
    <property type="entry name" value="Acyl_transf_3"/>
    <property type="match status" value="1"/>
</dbReference>
<comment type="caution">
    <text evidence="3">The sequence shown here is derived from an EMBL/GenBank/DDBJ whole genome shotgun (WGS) entry which is preliminary data.</text>
</comment>
<feature type="transmembrane region" description="Helical" evidence="1">
    <location>
        <begin position="144"/>
        <end position="164"/>
    </location>
</feature>
<sequence length="392" mass="47060">MINAMSERLHYIDWLRILAFMTLIIFHCAVPFVEHYSWEINNEETSPWITRIIWWTHQWRLPLLFFISGVGVRFSLKRRTVARFFGERTLRLLVPLAFAMFFITPVQVYFDWMQKGRIDMSYWDFYPQVYDIVPYPEGAFTWSHMWFVAYLFVFTILLLPLFSLSKIDWFNRLKPAFNRLFSKPVSVLLLSIPFILFYFTLFIDWPQQGSLIDDWFVFLSSITFYFFGFALSSIKSFWESCLKYRKLYLTIALTMVVVLFIRYFWNWEELRPKEQNLDLYIFGFLDGVHIWTIILSCIGLAMRYLNYSNYYLGYLNKAIYPFYITHQAVIVASGYYILQLDISIAVKLIMLIIICISSIWILYHFIIRKTAITRLLFGMKWKEGGKHIVLVP</sequence>
<keyword evidence="1" id="KW-0812">Transmembrane</keyword>
<proteinExistence type="predicted"/>
<keyword evidence="4" id="KW-1185">Reference proteome</keyword>
<dbReference type="GO" id="GO:0016747">
    <property type="term" value="F:acyltransferase activity, transferring groups other than amino-acyl groups"/>
    <property type="evidence" value="ECO:0007669"/>
    <property type="project" value="InterPro"/>
</dbReference>
<evidence type="ECO:0000259" key="2">
    <source>
        <dbReference type="Pfam" id="PF01757"/>
    </source>
</evidence>
<evidence type="ECO:0000313" key="4">
    <source>
        <dbReference type="Proteomes" id="UP000559010"/>
    </source>
</evidence>
<protein>
    <submittedName>
        <fullName evidence="3">Acyltransferase family protein</fullName>
    </submittedName>
</protein>
<dbReference type="InterPro" id="IPR002656">
    <property type="entry name" value="Acyl_transf_3_dom"/>
</dbReference>
<evidence type="ECO:0000256" key="1">
    <source>
        <dbReference type="SAM" id="Phobius"/>
    </source>
</evidence>
<feature type="transmembrane region" description="Helical" evidence="1">
    <location>
        <begin position="318"/>
        <end position="338"/>
    </location>
</feature>
<feature type="transmembrane region" description="Helical" evidence="1">
    <location>
        <begin position="52"/>
        <end position="72"/>
    </location>
</feature>
<organism evidence="3 4">
    <name type="scientific">Marinigracilibium pacificum</name>
    <dbReference type="NCBI Taxonomy" id="2729599"/>
    <lineage>
        <taxon>Bacteria</taxon>
        <taxon>Pseudomonadati</taxon>
        <taxon>Bacteroidota</taxon>
        <taxon>Cytophagia</taxon>
        <taxon>Cytophagales</taxon>
        <taxon>Flammeovirgaceae</taxon>
        <taxon>Marinigracilibium</taxon>
    </lineage>
</organism>
<keyword evidence="1" id="KW-0472">Membrane</keyword>
<feature type="transmembrane region" description="Helical" evidence="1">
    <location>
        <begin position="280"/>
        <end position="306"/>
    </location>
</feature>
<dbReference type="EMBL" id="JABBNU010000006">
    <property type="protein sequence ID" value="NMM48890.1"/>
    <property type="molecule type" value="Genomic_DNA"/>
</dbReference>
<keyword evidence="1" id="KW-1133">Transmembrane helix</keyword>
<name>A0A848J2X4_9BACT</name>
<dbReference type="AlphaFoldDB" id="A0A848J2X4"/>